<dbReference type="EMBL" id="FN647898">
    <property type="protein sequence ID" value="CBJ28933.1"/>
    <property type="molecule type" value="Genomic_DNA"/>
</dbReference>
<dbReference type="InParanoid" id="D7FIU9"/>
<accession>D7FIU9</accession>
<reference evidence="2 3" key="1">
    <citation type="journal article" date="2010" name="Nature">
        <title>The Ectocarpus genome and the independent evolution of multicellularity in brown algae.</title>
        <authorList>
            <person name="Cock J.M."/>
            <person name="Sterck L."/>
            <person name="Rouze P."/>
            <person name="Scornet D."/>
            <person name="Allen A.E."/>
            <person name="Amoutzias G."/>
            <person name="Anthouard V."/>
            <person name="Artiguenave F."/>
            <person name="Aury J.M."/>
            <person name="Badger J.H."/>
            <person name="Beszteri B."/>
            <person name="Billiau K."/>
            <person name="Bonnet E."/>
            <person name="Bothwell J.H."/>
            <person name="Bowler C."/>
            <person name="Boyen C."/>
            <person name="Brownlee C."/>
            <person name="Carrano C.J."/>
            <person name="Charrier B."/>
            <person name="Cho G.Y."/>
            <person name="Coelho S.M."/>
            <person name="Collen J."/>
            <person name="Corre E."/>
            <person name="Da Silva C."/>
            <person name="Delage L."/>
            <person name="Delaroque N."/>
            <person name="Dittami S.M."/>
            <person name="Doulbeau S."/>
            <person name="Elias M."/>
            <person name="Farnham G."/>
            <person name="Gachon C.M."/>
            <person name="Gschloessl B."/>
            <person name="Heesch S."/>
            <person name="Jabbari K."/>
            <person name="Jubin C."/>
            <person name="Kawai H."/>
            <person name="Kimura K."/>
            <person name="Kloareg B."/>
            <person name="Kupper F.C."/>
            <person name="Lang D."/>
            <person name="Le Bail A."/>
            <person name="Leblanc C."/>
            <person name="Lerouge P."/>
            <person name="Lohr M."/>
            <person name="Lopez P.J."/>
            <person name="Martens C."/>
            <person name="Maumus F."/>
            <person name="Michel G."/>
            <person name="Miranda-Saavedra D."/>
            <person name="Morales J."/>
            <person name="Moreau H."/>
            <person name="Motomura T."/>
            <person name="Nagasato C."/>
            <person name="Napoli C.A."/>
            <person name="Nelson D.R."/>
            <person name="Nyvall-Collen P."/>
            <person name="Peters A.F."/>
            <person name="Pommier C."/>
            <person name="Potin P."/>
            <person name="Poulain J."/>
            <person name="Quesneville H."/>
            <person name="Read B."/>
            <person name="Rensing S.A."/>
            <person name="Ritter A."/>
            <person name="Rousvoal S."/>
            <person name="Samanta M."/>
            <person name="Samson G."/>
            <person name="Schroeder D.C."/>
            <person name="Segurens B."/>
            <person name="Strittmatter M."/>
            <person name="Tonon T."/>
            <person name="Tregear J.W."/>
            <person name="Valentin K."/>
            <person name="von Dassow P."/>
            <person name="Yamagishi T."/>
            <person name="Van de Peer Y."/>
            <person name="Wincker P."/>
        </authorList>
    </citation>
    <scope>NUCLEOTIDE SEQUENCE [LARGE SCALE GENOMIC DNA]</scope>
    <source>
        <strain evidence="3">Ec32 / CCAP1310/4</strain>
    </source>
</reference>
<dbReference type="InterPro" id="IPR006571">
    <property type="entry name" value="TLDc_dom"/>
</dbReference>
<protein>
    <recommendedName>
        <fullName evidence="1">TLDc domain-containing protein</fullName>
    </recommendedName>
</protein>
<dbReference type="AlphaFoldDB" id="D7FIU9"/>
<dbReference type="OrthoDB" id="41971at2759"/>
<evidence type="ECO:0000313" key="3">
    <source>
        <dbReference type="Proteomes" id="UP000002630"/>
    </source>
</evidence>
<organism evidence="2 3">
    <name type="scientific">Ectocarpus siliculosus</name>
    <name type="common">Brown alga</name>
    <name type="synonym">Conferva siliculosa</name>
    <dbReference type="NCBI Taxonomy" id="2880"/>
    <lineage>
        <taxon>Eukaryota</taxon>
        <taxon>Sar</taxon>
        <taxon>Stramenopiles</taxon>
        <taxon>Ochrophyta</taxon>
        <taxon>PX clade</taxon>
        <taxon>Phaeophyceae</taxon>
        <taxon>Ectocarpales</taxon>
        <taxon>Ectocarpaceae</taxon>
        <taxon>Ectocarpus</taxon>
    </lineage>
</organism>
<dbReference type="Proteomes" id="UP000002630">
    <property type="component" value="Linkage Group LG34"/>
</dbReference>
<evidence type="ECO:0000313" key="2">
    <source>
        <dbReference type="EMBL" id="CBJ28933.1"/>
    </source>
</evidence>
<keyword evidence="3" id="KW-1185">Reference proteome</keyword>
<sequence length="238" mass="25698">MKKEWDTLDSGWEALESKISQAGMSMVSSIPPSFVRLNVGGLDVNIARSVFRKTGEASSSSWTLGDLFEGCVWDKRLPRSEDGRIVLDASAVCVEELLCDGASSKRSGNNNLPVDEKPYIGGVASALGLCVGMKVTGGSTILQLHEAERLTATFLGWCPGRPEGLELLYRASRDGWSGAAFHARCGDDSPFTTSLFRIKVESNEDSYSVVGGFSSVLWTTRSTDDRGVHSPGSFLFML</sequence>
<evidence type="ECO:0000259" key="1">
    <source>
        <dbReference type="PROSITE" id="PS51886"/>
    </source>
</evidence>
<name>D7FIU9_ECTSI</name>
<dbReference type="PROSITE" id="PS51886">
    <property type="entry name" value="TLDC"/>
    <property type="match status" value="1"/>
</dbReference>
<proteinExistence type="predicted"/>
<feature type="domain" description="TLDc" evidence="1">
    <location>
        <begin position="140"/>
        <end position="238"/>
    </location>
</feature>
<dbReference type="EMBL" id="FN649759">
    <property type="protein sequence ID" value="CBJ28933.1"/>
    <property type="molecule type" value="Genomic_DNA"/>
</dbReference>
<gene>
    <name evidence="2" type="ORF">Esi_0124_0047</name>
</gene>